<reference evidence="2 3" key="1">
    <citation type="submission" date="2018-11" db="EMBL/GenBank/DDBJ databases">
        <title>Genomic Encyclopedia of Type Strains, Phase IV (KMG-IV): sequencing the most valuable type-strain genomes for metagenomic binning, comparative biology and taxonomic classification.</title>
        <authorList>
            <person name="Goeker M."/>
        </authorList>
    </citation>
    <scope>NUCLEOTIDE SEQUENCE [LARGE SCALE GENOMIC DNA]</scope>
    <source>
        <strain evidence="2 3">DSM 104731</strain>
    </source>
</reference>
<dbReference type="PANTHER" id="PTHR48100">
    <property type="entry name" value="BROAD-SPECIFICITY PHOSPHATASE YOR283W-RELATED"/>
    <property type="match status" value="1"/>
</dbReference>
<dbReference type="SUPFAM" id="SSF53254">
    <property type="entry name" value="Phosphoglycerate mutase-like"/>
    <property type="match status" value="1"/>
</dbReference>
<feature type="binding site" evidence="1">
    <location>
        <begin position="34"/>
        <end position="41"/>
    </location>
    <ligand>
        <name>substrate</name>
    </ligand>
</feature>
<gene>
    <name evidence="2" type="ORF">EDD53_0871</name>
</gene>
<dbReference type="PIRSF" id="PIRSF000709">
    <property type="entry name" value="6PFK_2-Ptase"/>
    <property type="match status" value="1"/>
</dbReference>
<dbReference type="GO" id="GO:0016791">
    <property type="term" value="F:phosphatase activity"/>
    <property type="evidence" value="ECO:0007669"/>
    <property type="project" value="TreeGrafter"/>
</dbReference>
<dbReference type="SMART" id="SM00855">
    <property type="entry name" value="PGAM"/>
    <property type="match status" value="1"/>
</dbReference>
<dbReference type="OrthoDB" id="9781415at2"/>
<dbReference type="InterPro" id="IPR001345">
    <property type="entry name" value="PG/BPGM_mutase_AS"/>
</dbReference>
<comment type="caution">
    <text evidence="2">The sequence shown here is derived from an EMBL/GenBank/DDBJ whole genome shotgun (WGS) entry which is preliminary data.</text>
</comment>
<dbReference type="InterPro" id="IPR050275">
    <property type="entry name" value="PGM_Phosphatase"/>
</dbReference>
<name>A0A3N4VFN6_9RHOB</name>
<dbReference type="Gene3D" id="3.40.50.1240">
    <property type="entry name" value="Phosphoglycerate mutase-like"/>
    <property type="match status" value="1"/>
</dbReference>
<dbReference type="CDD" id="cd07067">
    <property type="entry name" value="HP_PGM_like"/>
    <property type="match status" value="1"/>
</dbReference>
<protein>
    <submittedName>
        <fullName evidence="2">Putative phosphoglycerate mutase</fullName>
    </submittedName>
</protein>
<dbReference type="Proteomes" id="UP000269689">
    <property type="component" value="Unassembled WGS sequence"/>
</dbReference>
<dbReference type="InterPro" id="IPR013078">
    <property type="entry name" value="His_Pase_superF_clade-1"/>
</dbReference>
<proteinExistence type="predicted"/>
<dbReference type="PROSITE" id="PS00175">
    <property type="entry name" value="PG_MUTASE"/>
    <property type="match status" value="1"/>
</dbReference>
<accession>A0A3N4VFN6</accession>
<dbReference type="AlphaFoldDB" id="A0A3N4VFN6"/>
<dbReference type="EMBL" id="RKQK01000001">
    <property type="protein sequence ID" value="RPE71744.1"/>
    <property type="molecule type" value="Genomic_DNA"/>
</dbReference>
<sequence length="232" mass="25153">MDRTGQAPAFFAIARRLGAGYQNRMIKYPIFLLRHGQTTWNLEGRLQGRLNSPLTEKGRSQALQQRAILGAVFATYPNIPVHSSPLERAHETAILAAEDRDVTTQDMLMEVSAGSWEGRLRADIVAQRGGSAEEKDMFDLFLSAPDGEGAAALEARCRAYLASLTGPTVIVSHGVVSAFLRGLIRGLTLPEISRLPHSQGVVFALENGVEHVLSSRTEADAYIASSRAKVGL</sequence>
<feature type="binding site" evidence="1">
    <location>
        <position position="88"/>
    </location>
    <ligand>
        <name>substrate</name>
    </ligand>
</feature>
<dbReference type="RefSeq" id="WP_123791933.1">
    <property type="nucleotide sequence ID" value="NZ_RKQK01000001.1"/>
</dbReference>
<evidence type="ECO:0000256" key="1">
    <source>
        <dbReference type="PIRSR" id="PIRSR613078-2"/>
    </source>
</evidence>
<evidence type="ECO:0000313" key="3">
    <source>
        <dbReference type="Proteomes" id="UP000269689"/>
    </source>
</evidence>
<evidence type="ECO:0000313" key="2">
    <source>
        <dbReference type="EMBL" id="RPE71744.1"/>
    </source>
</evidence>
<dbReference type="Pfam" id="PF00300">
    <property type="entry name" value="His_Phos_1"/>
    <property type="match status" value="1"/>
</dbReference>
<dbReference type="InterPro" id="IPR029033">
    <property type="entry name" value="His_PPase_superfam"/>
</dbReference>
<organism evidence="2 3">
    <name type="scientific">Pacificibacter maritimus</name>
    <dbReference type="NCBI Taxonomy" id="762213"/>
    <lineage>
        <taxon>Bacteria</taxon>
        <taxon>Pseudomonadati</taxon>
        <taxon>Pseudomonadota</taxon>
        <taxon>Alphaproteobacteria</taxon>
        <taxon>Rhodobacterales</taxon>
        <taxon>Roseobacteraceae</taxon>
        <taxon>Pacificibacter</taxon>
    </lineage>
</organism>
<keyword evidence="3" id="KW-1185">Reference proteome</keyword>